<organism evidence="2 3">
    <name type="scientific">Rhizorhabdus wittichii</name>
    <dbReference type="NCBI Taxonomy" id="160791"/>
    <lineage>
        <taxon>Bacteria</taxon>
        <taxon>Pseudomonadati</taxon>
        <taxon>Pseudomonadota</taxon>
        <taxon>Alphaproteobacteria</taxon>
        <taxon>Sphingomonadales</taxon>
        <taxon>Sphingomonadaceae</taxon>
        <taxon>Rhizorhabdus</taxon>
    </lineage>
</organism>
<dbReference type="PANTHER" id="PTHR12788:SF10">
    <property type="entry name" value="PROTEIN-TYROSINE SULFOTRANSFERASE"/>
    <property type="match status" value="1"/>
</dbReference>
<dbReference type="Proteomes" id="UP000664914">
    <property type="component" value="Chromosome"/>
</dbReference>
<dbReference type="SUPFAM" id="SSF52540">
    <property type="entry name" value="P-loop containing nucleoside triphosphate hydrolases"/>
    <property type="match status" value="1"/>
</dbReference>
<reference evidence="2" key="2">
    <citation type="submission" date="2021-04" db="EMBL/GenBank/DDBJ databases">
        <title>Isolation and genomic analysis of the ibuprofen-degrading bacterium Sphingomonas strain MPO218.</title>
        <authorList>
            <person name="Aulestia M."/>
            <person name="Flores A."/>
            <person name="Mangas E.L."/>
            <person name="Perez-Pulido A.J."/>
            <person name="Santero E."/>
            <person name="Camacho E.M."/>
        </authorList>
    </citation>
    <scope>NUCLEOTIDE SEQUENCE</scope>
    <source>
        <strain evidence="2">MPO218</strain>
    </source>
</reference>
<dbReference type="GO" id="GO:0008476">
    <property type="term" value="F:protein-tyrosine sulfotransferase activity"/>
    <property type="evidence" value="ECO:0007669"/>
    <property type="project" value="InterPro"/>
</dbReference>
<evidence type="ECO:0000256" key="1">
    <source>
        <dbReference type="ARBA" id="ARBA00022679"/>
    </source>
</evidence>
<name>A0A975D332_9SPHN</name>
<dbReference type="Gene3D" id="3.40.50.300">
    <property type="entry name" value="P-loop containing nucleotide triphosphate hydrolases"/>
    <property type="match status" value="1"/>
</dbReference>
<dbReference type="OMA" id="SCIGMGW"/>
<protein>
    <submittedName>
        <fullName evidence="2">Sulfotransferase</fullName>
    </submittedName>
</protein>
<dbReference type="RefSeq" id="WP_011952095.1">
    <property type="nucleotide sequence ID" value="NZ_CP059319.1"/>
</dbReference>
<evidence type="ECO:0000313" key="2">
    <source>
        <dbReference type="EMBL" id="QTH21921.1"/>
    </source>
</evidence>
<proteinExistence type="predicted"/>
<dbReference type="PANTHER" id="PTHR12788">
    <property type="entry name" value="PROTEIN-TYROSINE SULFOTRANSFERASE 2"/>
    <property type="match status" value="1"/>
</dbReference>
<accession>A0A975D332</accession>
<evidence type="ECO:0000313" key="3">
    <source>
        <dbReference type="Proteomes" id="UP000664914"/>
    </source>
</evidence>
<dbReference type="InterPro" id="IPR026634">
    <property type="entry name" value="TPST-like"/>
</dbReference>
<dbReference type="EMBL" id="CP059319">
    <property type="protein sequence ID" value="QTH21921.1"/>
    <property type="molecule type" value="Genomic_DNA"/>
</dbReference>
<reference evidence="2" key="1">
    <citation type="submission" date="2020-07" db="EMBL/GenBank/DDBJ databases">
        <authorList>
            <person name="Camacho E."/>
        </authorList>
    </citation>
    <scope>NUCLEOTIDE SEQUENCE</scope>
    <source>
        <strain evidence="2">MPO218</strain>
    </source>
</reference>
<gene>
    <name evidence="2" type="ORF">HRJ34_27140</name>
</gene>
<keyword evidence="1" id="KW-0808">Transferase</keyword>
<dbReference type="InterPro" id="IPR027417">
    <property type="entry name" value="P-loop_NTPase"/>
</dbReference>
<dbReference type="Pfam" id="PF13469">
    <property type="entry name" value="Sulfotransfer_3"/>
    <property type="match status" value="1"/>
</dbReference>
<sequence>MATAPAMAPPVFLVAAPRSGCVALRQLLDRHPAVAIAPDIDFLVDAITPDGRFMKRDAFVRSVEFDSRFRTLGLTVPTGLPFTGIARALLDQLTAKPGATVTGATIRHHFDRILWLWPDARFIHLVRDGRDVAAAHVHRREAGNLWHGVADWVEVETLWDRMSHKLPPDRQFTLKYEMLAGEPEYELRRLCEFLRVPFAPAMLQPPVALDQEPAGRWRKADTREISAAEHSAARWLLQNGYFLSGTVRPPSMLRRAAFGIQNKLVLANHRRERLGTGLWLKAGLVAKLGGRKARARMKRRQYDILSRD</sequence>
<dbReference type="AlphaFoldDB" id="A0A975D332"/>